<evidence type="ECO:0000313" key="7">
    <source>
        <dbReference type="EMBL" id="RTE64225.1"/>
    </source>
</evidence>
<accession>A0A430KL74</accession>
<gene>
    <name evidence="7" type="ORF">EH243_18480</name>
</gene>
<sequence length="333" mass="33312">LSESNPASATAGTDYTNAMTVTVVGGTNDGDTLTLNGSTVTVPADATGLTIAVDTTDDAVYEGDETFSISGQTGSMTTATIATGTITDDGTGPDGNDPGTDLDNDIPTLTVSSPSVTEGGQMEFSISLSNPSTETVSVSVATVDTGSATDTTDYTPNLEYFDSVSGQWEAVTGDLSFAPGETSIQVRSATVSDSIAEANETFDLTATVTTGTTTNTSATGTGTINDDDGVPSISIADASMEEGSTLTFNATLTGSSAIAYDVDLALSESNPASATAGTDYTNAMTVTVVGGTNDGDTLTLNGSTVTVPADATGLTIAVDTTDDAVYEGDETFS</sequence>
<protein>
    <recommendedName>
        <fullName evidence="6">Calx-beta domain-containing protein</fullName>
    </recommendedName>
</protein>
<dbReference type="InterPro" id="IPR038081">
    <property type="entry name" value="CalX-like_sf"/>
</dbReference>
<keyword evidence="3" id="KW-0106">Calcium</keyword>
<evidence type="ECO:0000259" key="6">
    <source>
        <dbReference type="SMART" id="SM00237"/>
    </source>
</evidence>
<dbReference type="GO" id="GO:0007154">
    <property type="term" value="P:cell communication"/>
    <property type="evidence" value="ECO:0007669"/>
    <property type="project" value="InterPro"/>
</dbReference>
<keyword evidence="8" id="KW-1185">Reference proteome</keyword>
<organism evidence="7 8">
    <name type="scientific">Amphritea opalescens</name>
    <dbReference type="NCBI Taxonomy" id="2490544"/>
    <lineage>
        <taxon>Bacteria</taxon>
        <taxon>Pseudomonadati</taxon>
        <taxon>Pseudomonadota</taxon>
        <taxon>Gammaproteobacteria</taxon>
        <taxon>Oceanospirillales</taxon>
        <taxon>Oceanospirillaceae</taxon>
        <taxon>Amphritea</taxon>
    </lineage>
</organism>
<dbReference type="PANTHER" id="PTHR11878">
    <property type="entry name" value="SODIUM/CALCIUM EXCHANGER"/>
    <property type="match status" value="1"/>
</dbReference>
<feature type="compositionally biased region" description="Low complexity" evidence="5">
    <location>
        <begin position="83"/>
        <end position="101"/>
    </location>
</feature>
<evidence type="ECO:0000256" key="3">
    <source>
        <dbReference type="ARBA" id="ARBA00022837"/>
    </source>
</evidence>
<dbReference type="PANTHER" id="PTHR11878:SF65">
    <property type="entry name" value="NA_CA-EXCHANGE PROTEIN, ISOFORM G"/>
    <property type="match status" value="1"/>
</dbReference>
<dbReference type="RefSeq" id="WP_206441670.1">
    <property type="nucleotide sequence ID" value="NZ_RQXW01000046.1"/>
</dbReference>
<dbReference type="AlphaFoldDB" id="A0A430KL74"/>
<keyword evidence="4" id="KW-0406">Ion transport</keyword>
<dbReference type="GO" id="GO:0016020">
    <property type="term" value="C:membrane"/>
    <property type="evidence" value="ECO:0007669"/>
    <property type="project" value="InterPro"/>
</dbReference>
<dbReference type="InterPro" id="IPR003644">
    <property type="entry name" value="Calx_beta"/>
</dbReference>
<dbReference type="EMBL" id="RQXW01000046">
    <property type="protein sequence ID" value="RTE64225.1"/>
    <property type="molecule type" value="Genomic_DNA"/>
</dbReference>
<dbReference type="SMART" id="SM00237">
    <property type="entry name" value="Calx_beta"/>
    <property type="match status" value="1"/>
</dbReference>
<evidence type="ECO:0000256" key="2">
    <source>
        <dbReference type="ARBA" id="ARBA00022737"/>
    </source>
</evidence>
<dbReference type="GO" id="GO:0030001">
    <property type="term" value="P:metal ion transport"/>
    <property type="evidence" value="ECO:0007669"/>
    <property type="project" value="TreeGrafter"/>
</dbReference>
<reference evidence="7 8" key="1">
    <citation type="submission" date="2018-11" db="EMBL/GenBank/DDBJ databases">
        <title>The draft genome sequence of Amphritea opalescens ANRC-JH13T.</title>
        <authorList>
            <person name="Fang Z."/>
            <person name="Zhang Y."/>
            <person name="Han X."/>
        </authorList>
    </citation>
    <scope>NUCLEOTIDE SEQUENCE [LARGE SCALE GENOMIC DNA]</scope>
    <source>
        <strain evidence="7 8">ANRC-JH13</strain>
    </source>
</reference>
<keyword evidence="2" id="KW-0677">Repeat</keyword>
<proteinExistence type="predicted"/>
<feature type="non-terminal residue" evidence="7">
    <location>
        <position position="1"/>
    </location>
</feature>
<feature type="domain" description="Calx-beta" evidence="6">
    <location>
        <begin position="97"/>
        <end position="207"/>
    </location>
</feature>
<keyword evidence="1" id="KW-0732">Signal</keyword>
<dbReference type="InterPro" id="IPR051171">
    <property type="entry name" value="CaCA"/>
</dbReference>
<feature type="non-terminal residue" evidence="7">
    <location>
        <position position="333"/>
    </location>
</feature>
<dbReference type="Pfam" id="PF03160">
    <property type="entry name" value="Calx-beta"/>
    <property type="match status" value="4"/>
</dbReference>
<name>A0A430KL74_9GAMM</name>
<evidence type="ECO:0000256" key="5">
    <source>
        <dbReference type="SAM" id="MobiDB-lite"/>
    </source>
</evidence>
<evidence type="ECO:0000313" key="8">
    <source>
        <dbReference type="Proteomes" id="UP000283087"/>
    </source>
</evidence>
<dbReference type="SUPFAM" id="SSF141072">
    <property type="entry name" value="CalX-like"/>
    <property type="match status" value="3"/>
</dbReference>
<evidence type="ECO:0000256" key="4">
    <source>
        <dbReference type="ARBA" id="ARBA00023065"/>
    </source>
</evidence>
<keyword evidence="4" id="KW-0813">Transport</keyword>
<dbReference type="Gene3D" id="2.60.40.2030">
    <property type="match status" value="3"/>
</dbReference>
<feature type="region of interest" description="Disordered" evidence="5">
    <location>
        <begin position="83"/>
        <end position="105"/>
    </location>
</feature>
<dbReference type="Proteomes" id="UP000283087">
    <property type="component" value="Unassembled WGS sequence"/>
</dbReference>
<comment type="caution">
    <text evidence="7">The sequence shown here is derived from an EMBL/GenBank/DDBJ whole genome shotgun (WGS) entry which is preliminary data.</text>
</comment>
<evidence type="ECO:0000256" key="1">
    <source>
        <dbReference type="ARBA" id="ARBA00022729"/>
    </source>
</evidence>